<evidence type="ECO:0000256" key="1">
    <source>
        <dbReference type="SAM" id="MobiDB-lite"/>
    </source>
</evidence>
<dbReference type="VEuPathDB" id="TriTrypDB:TCDM_11637"/>
<organism evidence="2 3">
    <name type="scientific">Trypanosoma cruzi Dm28c</name>
    <dbReference type="NCBI Taxonomy" id="1416333"/>
    <lineage>
        <taxon>Eukaryota</taxon>
        <taxon>Discoba</taxon>
        <taxon>Euglenozoa</taxon>
        <taxon>Kinetoplastea</taxon>
        <taxon>Metakinetoplastina</taxon>
        <taxon>Trypanosomatida</taxon>
        <taxon>Trypanosomatidae</taxon>
        <taxon>Trypanosoma</taxon>
        <taxon>Schizotrypanum</taxon>
    </lineage>
</organism>
<feature type="compositionally biased region" description="Polar residues" evidence="1">
    <location>
        <begin position="335"/>
        <end position="350"/>
    </location>
</feature>
<sequence>MHDSTEMYVSSGSLASVVLVGGVSGHHEEGLSPGTAEKYSPLQITAAAFLTSSAGPMMGRLSIGRLADPSWIIRLHTNHWNTDPTCSVWQERPLRRTSGDIHSCSVRSTSSAAAHSTNSSTSASAPPSPISPSCSPGQPMRPASAPCGSRHNQSVPSTHPSRGAATSATPASSRHHRHPAAPCHQCRRCRGAPRSHRGSRRVHHHRQRSATDSTMSALATPVEQCPARTVNRMQTLPVANGGTIKGPSSGCTSRRSACGLKAAGTTSFSRMIPCAEDTTSPSHSQLPLNEFIAWYLSEIQYFPASSRSLVDTLVRMGIPPNDGVWPQHTHRSKSMRPSQQRGSNSCCRHA</sequence>
<feature type="compositionally biased region" description="Polar residues" evidence="1">
    <location>
        <begin position="150"/>
        <end position="172"/>
    </location>
</feature>
<dbReference type="Proteomes" id="UP000017861">
    <property type="component" value="Unassembled WGS sequence"/>
</dbReference>
<dbReference type="OrthoDB" id="10478016at2759"/>
<feature type="region of interest" description="Disordered" evidence="1">
    <location>
        <begin position="100"/>
        <end position="219"/>
    </location>
</feature>
<feature type="region of interest" description="Disordered" evidence="1">
    <location>
        <begin position="321"/>
        <end position="350"/>
    </location>
</feature>
<gene>
    <name evidence="2" type="ORF">TCDM_11637</name>
</gene>
<reference evidence="2 3" key="1">
    <citation type="journal article" date="2014" name="Genome Announc.">
        <title>Trypanosoma cruzi Clone Dm28c Draft Genome Sequence.</title>
        <authorList>
            <person name="Grisard E.C."/>
            <person name="Teixeira S.M."/>
            <person name="de Almeida L.G."/>
            <person name="Stoco P.H."/>
            <person name="Gerber A.L."/>
            <person name="Talavera-Lopez C."/>
            <person name="Lima O.C."/>
            <person name="Andersson B."/>
            <person name="de Vasconcelos A.T."/>
        </authorList>
    </citation>
    <scope>NUCLEOTIDE SEQUENCE [LARGE SCALE GENOMIC DNA]</scope>
    <source>
        <strain evidence="2 3">Dm28c</strain>
    </source>
</reference>
<evidence type="ECO:0000313" key="2">
    <source>
        <dbReference type="EMBL" id="ESS60817.1"/>
    </source>
</evidence>
<evidence type="ECO:0000313" key="3">
    <source>
        <dbReference type="Proteomes" id="UP000017861"/>
    </source>
</evidence>
<feature type="compositionally biased region" description="Basic residues" evidence="1">
    <location>
        <begin position="173"/>
        <end position="208"/>
    </location>
</feature>
<protein>
    <submittedName>
        <fullName evidence="2">Uncharacterized protein</fullName>
    </submittedName>
</protein>
<feature type="compositionally biased region" description="Low complexity" evidence="1">
    <location>
        <begin position="108"/>
        <end position="136"/>
    </location>
</feature>
<dbReference type="EMBL" id="AYLP01000390">
    <property type="protein sequence ID" value="ESS60817.1"/>
    <property type="molecule type" value="Genomic_DNA"/>
</dbReference>
<proteinExistence type="predicted"/>
<comment type="caution">
    <text evidence="2">The sequence shown here is derived from an EMBL/GenBank/DDBJ whole genome shotgun (WGS) entry which is preliminary data.</text>
</comment>
<dbReference type="AlphaFoldDB" id="V5B4B1"/>
<accession>V5B4B1</accession>
<name>V5B4B1_TRYCR</name>